<accession>A0A9D2P3J0</accession>
<name>A0A9D2P3J0_9FIRM</name>
<organism evidence="2 3">
    <name type="scientific">Candidatus Intestinimonas pullistercoris</name>
    <dbReference type="NCBI Taxonomy" id="2838623"/>
    <lineage>
        <taxon>Bacteria</taxon>
        <taxon>Bacillati</taxon>
        <taxon>Bacillota</taxon>
        <taxon>Clostridia</taxon>
        <taxon>Eubacteriales</taxon>
        <taxon>Intestinimonas</taxon>
    </lineage>
</organism>
<evidence type="ECO:0000256" key="1">
    <source>
        <dbReference type="SAM" id="Phobius"/>
    </source>
</evidence>
<keyword evidence="1" id="KW-1133">Transmembrane helix</keyword>
<dbReference type="EMBL" id="DWWJ01000169">
    <property type="protein sequence ID" value="HJC41733.1"/>
    <property type="molecule type" value="Genomic_DNA"/>
</dbReference>
<feature type="transmembrane region" description="Helical" evidence="1">
    <location>
        <begin position="56"/>
        <end position="79"/>
    </location>
</feature>
<keyword evidence="1" id="KW-0472">Membrane</keyword>
<comment type="caution">
    <text evidence="2">The sequence shown here is derived from an EMBL/GenBank/DDBJ whole genome shotgun (WGS) entry which is preliminary data.</text>
</comment>
<dbReference type="Proteomes" id="UP000823882">
    <property type="component" value="Unassembled WGS sequence"/>
</dbReference>
<keyword evidence="1" id="KW-0812">Transmembrane</keyword>
<evidence type="ECO:0000313" key="3">
    <source>
        <dbReference type="Proteomes" id="UP000823882"/>
    </source>
</evidence>
<proteinExistence type="predicted"/>
<gene>
    <name evidence="2" type="ORF">H9701_09320</name>
</gene>
<sequence length="80" mass="8996">MFQALLRDPFRRSRLFTLLTALFAFLWPLLGAAPILALWLVHVVLLFRGTPYRGLRVFYGAVAALAALLLAWILAAPFLL</sequence>
<protein>
    <submittedName>
        <fullName evidence="2">Uncharacterized protein</fullName>
    </submittedName>
</protein>
<reference evidence="2" key="2">
    <citation type="submission" date="2021-04" db="EMBL/GenBank/DDBJ databases">
        <authorList>
            <person name="Gilroy R."/>
        </authorList>
    </citation>
    <scope>NUCLEOTIDE SEQUENCE</scope>
    <source>
        <strain evidence="2">CHK186-1790</strain>
    </source>
</reference>
<reference evidence="2" key="1">
    <citation type="journal article" date="2021" name="PeerJ">
        <title>Extensive microbial diversity within the chicken gut microbiome revealed by metagenomics and culture.</title>
        <authorList>
            <person name="Gilroy R."/>
            <person name="Ravi A."/>
            <person name="Getino M."/>
            <person name="Pursley I."/>
            <person name="Horton D.L."/>
            <person name="Alikhan N.F."/>
            <person name="Baker D."/>
            <person name="Gharbi K."/>
            <person name="Hall N."/>
            <person name="Watson M."/>
            <person name="Adriaenssens E.M."/>
            <person name="Foster-Nyarko E."/>
            <person name="Jarju S."/>
            <person name="Secka A."/>
            <person name="Antonio M."/>
            <person name="Oren A."/>
            <person name="Chaudhuri R.R."/>
            <person name="La Ragione R."/>
            <person name="Hildebrand F."/>
            <person name="Pallen M.J."/>
        </authorList>
    </citation>
    <scope>NUCLEOTIDE SEQUENCE</scope>
    <source>
        <strain evidence="2">CHK186-1790</strain>
    </source>
</reference>
<evidence type="ECO:0000313" key="2">
    <source>
        <dbReference type="EMBL" id="HJC41733.1"/>
    </source>
</evidence>
<dbReference type="AlphaFoldDB" id="A0A9D2P3J0"/>